<dbReference type="EMBL" id="JBHRYO010000002">
    <property type="protein sequence ID" value="MFC3757434.1"/>
    <property type="molecule type" value="Genomic_DNA"/>
</dbReference>
<dbReference type="InterPro" id="IPR018376">
    <property type="entry name" value="Enoyl-CoA_hyd/isom_CS"/>
</dbReference>
<dbReference type="SUPFAM" id="SSF48576">
    <property type="entry name" value="Terpenoid synthases"/>
    <property type="match status" value="1"/>
</dbReference>
<dbReference type="Proteomes" id="UP001595735">
    <property type="component" value="Unassembled WGS sequence"/>
</dbReference>
<dbReference type="Pfam" id="PF00378">
    <property type="entry name" value="ECH_1"/>
    <property type="match status" value="1"/>
</dbReference>
<evidence type="ECO:0000256" key="3">
    <source>
        <dbReference type="RuleBase" id="RU003707"/>
    </source>
</evidence>
<keyword evidence="2" id="KW-0456">Lyase</keyword>
<dbReference type="InterPro" id="IPR001753">
    <property type="entry name" value="Enoyl-CoA_hydra/iso"/>
</dbReference>
<proteinExistence type="inferred from homology"/>
<evidence type="ECO:0000313" key="5">
    <source>
        <dbReference type="Proteomes" id="UP001595735"/>
    </source>
</evidence>
<reference evidence="5" key="1">
    <citation type="journal article" date="2019" name="Int. J. Syst. Evol. Microbiol.">
        <title>The Global Catalogue of Microorganisms (GCM) 10K type strain sequencing project: providing services to taxonomists for standard genome sequencing and annotation.</title>
        <authorList>
            <consortium name="The Broad Institute Genomics Platform"/>
            <consortium name="The Broad Institute Genome Sequencing Center for Infectious Disease"/>
            <person name="Wu L."/>
            <person name="Ma J."/>
        </authorList>
    </citation>
    <scope>NUCLEOTIDE SEQUENCE [LARGE SCALE GENOMIC DNA]</scope>
    <source>
        <strain evidence="5">CECT 7798</strain>
    </source>
</reference>
<dbReference type="InterPro" id="IPR029045">
    <property type="entry name" value="ClpP/crotonase-like_dom_sf"/>
</dbReference>
<dbReference type="PROSITE" id="PS00166">
    <property type="entry name" value="ENOYL_COA_HYDRATASE"/>
    <property type="match status" value="1"/>
</dbReference>
<dbReference type="PANTHER" id="PTHR11941:SF54">
    <property type="entry name" value="ENOYL-COA HYDRATASE, MITOCHONDRIAL"/>
    <property type="match status" value="1"/>
</dbReference>
<dbReference type="Gene3D" id="3.90.226.10">
    <property type="entry name" value="2-enoyl-CoA Hydratase, Chain A, domain 1"/>
    <property type="match status" value="1"/>
</dbReference>
<dbReference type="SUPFAM" id="SSF52096">
    <property type="entry name" value="ClpP/crotonase"/>
    <property type="match status" value="1"/>
</dbReference>
<dbReference type="Pfam" id="PF19086">
    <property type="entry name" value="Terpene_syn_C_2"/>
    <property type="match status" value="1"/>
</dbReference>
<dbReference type="CDD" id="cd06558">
    <property type="entry name" value="crotonase-like"/>
    <property type="match status" value="1"/>
</dbReference>
<evidence type="ECO:0000256" key="1">
    <source>
        <dbReference type="ARBA" id="ARBA00005254"/>
    </source>
</evidence>
<dbReference type="Gene3D" id="1.10.600.10">
    <property type="entry name" value="Farnesyl Diphosphate Synthase"/>
    <property type="match status" value="1"/>
</dbReference>
<name>A0ABV7Y066_9FLAO</name>
<comment type="caution">
    <text evidence="4">The sequence shown here is derived from an EMBL/GenBank/DDBJ whole genome shotgun (WGS) entry which is preliminary data.</text>
</comment>
<keyword evidence="5" id="KW-1185">Reference proteome</keyword>
<organism evidence="4 5">
    <name type="scientific">Chryseobacterium tructae</name>
    <dbReference type="NCBI Taxonomy" id="1037380"/>
    <lineage>
        <taxon>Bacteria</taxon>
        <taxon>Pseudomonadati</taxon>
        <taxon>Bacteroidota</taxon>
        <taxon>Flavobacteriia</taxon>
        <taxon>Flavobacteriales</taxon>
        <taxon>Weeksellaceae</taxon>
        <taxon>Chryseobacterium group</taxon>
        <taxon>Chryseobacterium</taxon>
    </lineage>
</organism>
<sequence>MNTIIHEFPLSEIKKPETALQESIGWLKKYQLIENGYQAANAGAYFTALSYPDIKNFQVRDITDFCSWVCLLDDVGEEILLHKSLPEFIISFTGLKYICEEPSYQNFSHLGLLPENPIVEALLDLKARLSSWAEIPQINNLMKAVGSFTSGIQWENAYKIQNKYPDLTTFCALRIASGGMDIPFALAQCVNNVQLSTLESNNPVIQVLTKSIAFAALLDNDIYSYEKEKASNTGYYNNIIQIYLITYPDLNEEQAISKAIDLRNQILLLYQSLKQKFPYIYEPVTLYFKGLEDVISGNLIFCSTNKRYKVANDQKGRDFTITRNCKQYINPPKEISSISWWWSLLDLKHSMVDYPATQFKVNTKDDQDIFNLKNQIMNFTNLLYRQEGHIGILTINRPQVLNSINKQVLNELKSFAEQIKRNKEIRVLIITGVGEKAFVSGADLKAMQEMTSEEKKDFGEAAQAAINAIGMLHFPVIAAVNGVAIGGGCELALSCDIILASEKAKFGLPEAMFGIVPCLGGTLRLPKAIGLYKAKEMIFSGELYPAQTCKEFGFVNQIVPQEELMNEALKLANTIASRGPSAITKAKQSLDKGLELCIADGLKQEACLFNELIKTEDHKEGIVAFIEKRVPYFRGI</sequence>
<gene>
    <name evidence="4" type="ORF">ACFONJ_15760</name>
</gene>
<protein>
    <submittedName>
        <fullName evidence="4">Enoyl-CoA hydratase-related protein</fullName>
    </submittedName>
</protein>
<evidence type="ECO:0000256" key="2">
    <source>
        <dbReference type="ARBA" id="ARBA00023239"/>
    </source>
</evidence>
<dbReference type="PANTHER" id="PTHR11941">
    <property type="entry name" value="ENOYL-COA HYDRATASE-RELATED"/>
    <property type="match status" value="1"/>
</dbReference>
<dbReference type="RefSeq" id="WP_290298577.1">
    <property type="nucleotide sequence ID" value="NZ_JAUFQR010000001.1"/>
</dbReference>
<evidence type="ECO:0000313" key="4">
    <source>
        <dbReference type="EMBL" id="MFC3757434.1"/>
    </source>
</evidence>
<dbReference type="Gene3D" id="1.10.12.10">
    <property type="entry name" value="Lyase 2-enoyl-coa Hydratase, Chain A, domain 2"/>
    <property type="match status" value="1"/>
</dbReference>
<dbReference type="InterPro" id="IPR008949">
    <property type="entry name" value="Isoprenoid_synthase_dom_sf"/>
</dbReference>
<accession>A0ABV7Y066</accession>
<comment type="similarity">
    <text evidence="1 3">Belongs to the enoyl-CoA hydratase/isomerase family.</text>
</comment>
<dbReference type="InterPro" id="IPR014748">
    <property type="entry name" value="Enoyl-CoA_hydra_C"/>
</dbReference>